<feature type="domain" description="Protein kinase" evidence="7">
    <location>
        <begin position="20"/>
        <end position="380"/>
    </location>
</feature>
<dbReference type="PANTHER" id="PTHR43289">
    <property type="entry name" value="MITOGEN-ACTIVATED PROTEIN KINASE KINASE KINASE 20-RELATED"/>
    <property type="match status" value="1"/>
</dbReference>
<evidence type="ECO:0000313" key="8">
    <source>
        <dbReference type="EMBL" id="PPK92621.1"/>
    </source>
</evidence>
<evidence type="ECO:0000256" key="5">
    <source>
        <dbReference type="PROSITE-ProRule" id="PRU10141"/>
    </source>
</evidence>
<dbReference type="Gene3D" id="1.10.510.10">
    <property type="entry name" value="Transferase(Phosphotransferase) domain 1"/>
    <property type="match status" value="1"/>
</dbReference>
<dbReference type="OrthoDB" id="9801841at2"/>
<accession>A0A2S6IEI7</accession>
<sequence>MSGDLLPGPGTAAPEAPPGFEVQGLLGSGGSAVVWLARHSATGEDVALKVWRRPLSGEYQRRRFRNECRWHRELSSHPNVVDWLWASSPDEAHPWIATRPHGVALDQHLRQHRERHEGRLPPLREGLVLALDLLDGLAAMHARGLVHRDVKPSNLLVRGGRGALCDLGIAMPVDEVTREHRAGTDGYLAPELLADGDPGQVPDPRTDVYAAAVTISRVLGDDAPHAIDHLVHARAASERRGDRPRDAGDFARRLRAAMTAAGMTAPSPPAAGSGTGPGGGDPGVAPGSVGGEPTGRARHRTAVVLGAALTAAVAAVAVTTWADRDDATPARGPDGAAPSAPSTTASQMPANPLVAAALAASPDIDPAGRPILRSVRDPGGCEGSPLSEGTRDHRAGERVVATTRVYVDERGRSCAMLEKAQGSDFHNVRSYLAISLCNDRGQCDHDWHEYRVNAGPVLVDAPDGCVTWRVSARDATGQQWLLSDEVHSVDCPPRG</sequence>
<keyword evidence="3 8" id="KW-0418">Kinase</keyword>
<dbReference type="InterPro" id="IPR017441">
    <property type="entry name" value="Protein_kinase_ATP_BS"/>
</dbReference>
<dbReference type="SMART" id="SM00220">
    <property type="entry name" value="S_TKc"/>
    <property type="match status" value="1"/>
</dbReference>
<dbReference type="PROSITE" id="PS00108">
    <property type="entry name" value="PROTEIN_KINASE_ST"/>
    <property type="match status" value="1"/>
</dbReference>
<feature type="binding site" evidence="5">
    <location>
        <position position="49"/>
    </location>
    <ligand>
        <name>ATP</name>
        <dbReference type="ChEBI" id="CHEBI:30616"/>
    </ligand>
</feature>
<keyword evidence="9" id="KW-1185">Reference proteome</keyword>
<dbReference type="SUPFAM" id="SSF56112">
    <property type="entry name" value="Protein kinase-like (PK-like)"/>
    <property type="match status" value="1"/>
</dbReference>
<dbReference type="RefSeq" id="WP_158257288.1">
    <property type="nucleotide sequence ID" value="NZ_PTJD01000013.1"/>
</dbReference>
<dbReference type="EMBL" id="PTJD01000013">
    <property type="protein sequence ID" value="PPK92621.1"/>
    <property type="molecule type" value="Genomic_DNA"/>
</dbReference>
<dbReference type="AlphaFoldDB" id="A0A2S6IEI7"/>
<dbReference type="InterPro" id="IPR000719">
    <property type="entry name" value="Prot_kinase_dom"/>
</dbReference>
<evidence type="ECO:0000313" key="9">
    <source>
        <dbReference type="Proteomes" id="UP000239485"/>
    </source>
</evidence>
<dbReference type="InterPro" id="IPR011009">
    <property type="entry name" value="Kinase-like_dom_sf"/>
</dbReference>
<dbReference type="PROSITE" id="PS00107">
    <property type="entry name" value="PROTEIN_KINASE_ATP"/>
    <property type="match status" value="1"/>
</dbReference>
<dbReference type="PANTHER" id="PTHR43289:SF33">
    <property type="entry name" value="SERINE_THREONINE KINASE 31"/>
    <property type="match status" value="1"/>
</dbReference>
<dbReference type="InterPro" id="IPR008271">
    <property type="entry name" value="Ser/Thr_kinase_AS"/>
</dbReference>
<proteinExistence type="predicted"/>
<evidence type="ECO:0000256" key="1">
    <source>
        <dbReference type="ARBA" id="ARBA00022679"/>
    </source>
</evidence>
<comment type="caution">
    <text evidence="8">The sequence shown here is derived from an EMBL/GenBank/DDBJ whole genome shotgun (WGS) entry which is preliminary data.</text>
</comment>
<dbReference type="PROSITE" id="PS50011">
    <property type="entry name" value="PROTEIN_KINASE_DOM"/>
    <property type="match status" value="1"/>
</dbReference>
<protein>
    <submittedName>
        <fullName evidence="8">Protein kinase-like protein</fullName>
    </submittedName>
</protein>
<gene>
    <name evidence="8" type="ORF">CLV92_11350</name>
</gene>
<evidence type="ECO:0000256" key="3">
    <source>
        <dbReference type="ARBA" id="ARBA00022777"/>
    </source>
</evidence>
<feature type="region of interest" description="Disordered" evidence="6">
    <location>
        <begin position="261"/>
        <end position="295"/>
    </location>
</feature>
<evidence type="ECO:0000256" key="4">
    <source>
        <dbReference type="ARBA" id="ARBA00022840"/>
    </source>
</evidence>
<dbReference type="GO" id="GO:0004674">
    <property type="term" value="F:protein serine/threonine kinase activity"/>
    <property type="evidence" value="ECO:0007669"/>
    <property type="project" value="TreeGrafter"/>
</dbReference>
<evidence type="ECO:0000256" key="2">
    <source>
        <dbReference type="ARBA" id="ARBA00022741"/>
    </source>
</evidence>
<name>A0A2S6IEI7_9ACTN</name>
<organism evidence="8 9">
    <name type="scientific">Kineococcus xinjiangensis</name>
    <dbReference type="NCBI Taxonomy" id="512762"/>
    <lineage>
        <taxon>Bacteria</taxon>
        <taxon>Bacillati</taxon>
        <taxon>Actinomycetota</taxon>
        <taxon>Actinomycetes</taxon>
        <taxon>Kineosporiales</taxon>
        <taxon>Kineosporiaceae</taxon>
        <taxon>Kineococcus</taxon>
    </lineage>
</organism>
<reference evidence="8 9" key="1">
    <citation type="submission" date="2018-02" db="EMBL/GenBank/DDBJ databases">
        <title>Genomic Encyclopedia of Archaeal and Bacterial Type Strains, Phase II (KMG-II): from individual species to whole genera.</title>
        <authorList>
            <person name="Goeker M."/>
        </authorList>
    </citation>
    <scope>NUCLEOTIDE SEQUENCE [LARGE SCALE GENOMIC DNA]</scope>
    <source>
        <strain evidence="8 9">DSM 22857</strain>
    </source>
</reference>
<evidence type="ECO:0000259" key="7">
    <source>
        <dbReference type="PROSITE" id="PS50011"/>
    </source>
</evidence>
<keyword evidence="4 5" id="KW-0067">ATP-binding</keyword>
<dbReference type="Pfam" id="PF00069">
    <property type="entry name" value="Pkinase"/>
    <property type="match status" value="1"/>
</dbReference>
<feature type="region of interest" description="Disordered" evidence="6">
    <location>
        <begin position="324"/>
        <end position="347"/>
    </location>
</feature>
<feature type="compositionally biased region" description="Low complexity" evidence="6">
    <location>
        <begin position="329"/>
        <end position="347"/>
    </location>
</feature>
<evidence type="ECO:0000256" key="6">
    <source>
        <dbReference type="SAM" id="MobiDB-lite"/>
    </source>
</evidence>
<feature type="region of interest" description="Disordered" evidence="6">
    <location>
        <begin position="373"/>
        <end position="394"/>
    </location>
</feature>
<keyword evidence="1" id="KW-0808">Transferase</keyword>
<dbReference type="GO" id="GO:0005524">
    <property type="term" value="F:ATP binding"/>
    <property type="evidence" value="ECO:0007669"/>
    <property type="project" value="UniProtKB-UniRule"/>
</dbReference>
<keyword evidence="2 5" id="KW-0547">Nucleotide-binding</keyword>
<dbReference type="Proteomes" id="UP000239485">
    <property type="component" value="Unassembled WGS sequence"/>
</dbReference>
<feature type="compositionally biased region" description="Gly residues" evidence="6">
    <location>
        <begin position="273"/>
        <end position="293"/>
    </location>
</feature>